<evidence type="ECO:0000256" key="3">
    <source>
        <dbReference type="ARBA" id="ARBA00022759"/>
    </source>
</evidence>
<dbReference type="Pfam" id="PF01930">
    <property type="entry name" value="Cas_Cas4"/>
    <property type="match status" value="1"/>
</dbReference>
<evidence type="ECO:0000313" key="16">
    <source>
        <dbReference type="EMBL" id="PZR08265.1"/>
    </source>
</evidence>
<evidence type="ECO:0000256" key="5">
    <source>
        <dbReference type="ARBA" id="ARBA00022839"/>
    </source>
</evidence>
<dbReference type="CDD" id="cd09634">
    <property type="entry name" value="Cas1_I-II-III"/>
    <property type="match status" value="1"/>
</dbReference>
<keyword evidence="11 14" id="KW-0464">Manganese</keyword>
<dbReference type="NCBIfam" id="TIGR00372">
    <property type="entry name" value="cas4"/>
    <property type="match status" value="1"/>
</dbReference>
<evidence type="ECO:0000313" key="17">
    <source>
        <dbReference type="Proteomes" id="UP000249061"/>
    </source>
</evidence>
<dbReference type="GO" id="GO:0051607">
    <property type="term" value="P:defense response to virus"/>
    <property type="evidence" value="ECO:0007669"/>
    <property type="project" value="UniProtKB-UniRule"/>
</dbReference>
<dbReference type="Pfam" id="PF01867">
    <property type="entry name" value="Cas_Cas1"/>
    <property type="match status" value="1"/>
</dbReference>
<keyword evidence="6 14" id="KW-0460">Magnesium</keyword>
<keyword evidence="9 14" id="KW-0051">Antiviral defense</keyword>
<feature type="domain" description="DUF83" evidence="15">
    <location>
        <begin position="15"/>
        <end position="197"/>
    </location>
</feature>
<keyword evidence="7" id="KW-0408">Iron</keyword>
<keyword evidence="2 14" id="KW-0479">Metal-binding</keyword>
<evidence type="ECO:0000256" key="10">
    <source>
        <dbReference type="ARBA" id="ARBA00023125"/>
    </source>
</evidence>
<dbReference type="InterPro" id="IPR011604">
    <property type="entry name" value="PDDEXK-like_dom_sf"/>
</dbReference>
<reference evidence="16 17" key="1">
    <citation type="submission" date="2017-08" db="EMBL/GenBank/DDBJ databases">
        <title>Infants hospitalized years apart are colonized by the same room-sourced microbial strains.</title>
        <authorList>
            <person name="Brooks B."/>
            <person name="Olm M.R."/>
            <person name="Firek B.A."/>
            <person name="Baker R."/>
            <person name="Thomas B.C."/>
            <person name="Morowitz M.J."/>
            <person name="Banfield J.F."/>
        </authorList>
    </citation>
    <scope>NUCLEOTIDE SEQUENCE [LARGE SCALE GENOMIC DNA]</scope>
    <source>
        <strain evidence="16">S2_003_000_R2_14</strain>
    </source>
</reference>
<dbReference type="InterPro" id="IPR042211">
    <property type="entry name" value="CRISPR-assoc_Cas1_N"/>
</dbReference>
<proteinExistence type="inferred from homology"/>
<dbReference type="Gene3D" id="3.90.320.10">
    <property type="match status" value="1"/>
</dbReference>
<gene>
    <name evidence="14" type="primary">cas1</name>
    <name evidence="16" type="ORF">DI536_25515</name>
</gene>
<comment type="similarity">
    <text evidence="14">Belongs to the CRISPR-associated endonuclease Cas1 family.</text>
</comment>
<dbReference type="EMBL" id="QFQP01000026">
    <property type="protein sequence ID" value="PZR08265.1"/>
    <property type="molecule type" value="Genomic_DNA"/>
</dbReference>
<dbReference type="Gene3D" id="1.20.120.920">
    <property type="entry name" value="CRISPR-associated endonuclease Cas1, C-terminal domain"/>
    <property type="match status" value="1"/>
</dbReference>
<dbReference type="GO" id="GO:0051536">
    <property type="term" value="F:iron-sulfur cluster binding"/>
    <property type="evidence" value="ECO:0007669"/>
    <property type="project" value="UniProtKB-KW"/>
</dbReference>
<dbReference type="InterPro" id="IPR002729">
    <property type="entry name" value="CRISPR-assoc_Cas1"/>
</dbReference>
<evidence type="ECO:0000256" key="9">
    <source>
        <dbReference type="ARBA" id="ARBA00023118"/>
    </source>
</evidence>
<feature type="binding site" evidence="14">
    <location>
        <position position="447"/>
    </location>
    <ligand>
        <name>Mn(2+)</name>
        <dbReference type="ChEBI" id="CHEBI:29035"/>
    </ligand>
</feature>
<dbReference type="GO" id="GO:0003677">
    <property type="term" value="F:DNA binding"/>
    <property type="evidence" value="ECO:0007669"/>
    <property type="project" value="UniProtKB-KW"/>
</dbReference>
<keyword evidence="4 14" id="KW-0378">Hydrolase</keyword>
<dbReference type="Proteomes" id="UP000249061">
    <property type="component" value="Unassembled WGS sequence"/>
</dbReference>
<dbReference type="GO" id="GO:0004527">
    <property type="term" value="F:exonuclease activity"/>
    <property type="evidence" value="ECO:0007669"/>
    <property type="project" value="UniProtKB-KW"/>
</dbReference>
<comment type="function">
    <text evidence="14">CRISPR (clustered regularly interspaced short palindromic repeat), is an adaptive immune system that provides protection against mobile genetic elements (viruses, transposable elements and conjugative plasmids). CRISPR clusters contain spacers, sequences complementary to antecedent mobile elements, and target invading nucleic acids. CRISPR clusters are transcribed and processed into CRISPR RNA (crRNA). Acts as a dsDNA endonuclease. Involved in the integration of spacer DNA into the CRISPR cassette.</text>
</comment>
<evidence type="ECO:0000259" key="15">
    <source>
        <dbReference type="Pfam" id="PF01930"/>
    </source>
</evidence>
<evidence type="ECO:0000256" key="12">
    <source>
        <dbReference type="ARBA" id="ARBA00033996"/>
    </source>
</evidence>
<comment type="caution">
    <text evidence="16">The sequence shown here is derived from an EMBL/GenBank/DDBJ whole genome shotgun (WGS) entry which is preliminary data.</text>
</comment>
<dbReference type="PANTHER" id="PTHR34353:SF2">
    <property type="entry name" value="CRISPR-ASSOCIATED ENDONUCLEASE CAS1 1"/>
    <property type="match status" value="1"/>
</dbReference>
<evidence type="ECO:0000256" key="2">
    <source>
        <dbReference type="ARBA" id="ARBA00022723"/>
    </source>
</evidence>
<dbReference type="InterPro" id="IPR022765">
    <property type="entry name" value="Dna2/Cas4_DUF83"/>
</dbReference>
<dbReference type="InterPro" id="IPR050646">
    <property type="entry name" value="Cas1"/>
</dbReference>
<evidence type="ECO:0000256" key="1">
    <source>
        <dbReference type="ARBA" id="ARBA00022722"/>
    </source>
</evidence>
<keyword evidence="1 14" id="KW-0540">Nuclease</keyword>
<keyword evidence="3 14" id="KW-0255">Endonuclease</keyword>
<comment type="subunit">
    <text evidence="13 14">Homodimer, forms a heterotetramer with a Cas2 homodimer.</text>
</comment>
<dbReference type="AlphaFoldDB" id="A0A2W5TA13"/>
<sequence>MGDEVDGLPLLPARMVNEYAYCPRLFFLEWVDREFEDNHFTVDGRVVHTRVDEGEPSAAVAPGGEAPWRARSVELSSVTLGVSGKIDVVEGEGDEVVPVDFKRGEVPDVPERAFEPERVQLCLYGLLLREQGHVVTHGELYFAGSRTRVKVAFDDALVARTLALVAEARAVARQKSAPPPLVGSHKCVGCSLASLCLPDEVNLLTGAARAEVRPMFPARDDAQPVYVVEAGARVGVSGHCLEVRGREKNKLLEAPLVDVSHLVLLGNVQVSAQAVRELSHRGVPVAWLSSGGWLSGLLDGMGHGRVALRQAQYAAAASEATRLPLARAFVAAKVQNARTLLRRNLDDASAGLLLELAQLAERAAEAPSIDVLLGLEGNAARIYFEQFGRLLRADDAEVSAFDFTTRNRRPPKDPVNALLSFAYSMLTKDVAVAARLVGFDPYLGFLHQPRHGRLSLALDVMEEFRPILADSVVVSVINTGVVGPADFLSRGVGVTLNAEGRKKFLRAWERRLAEQVTHPVFGYRVSYRRILEMQCRLLARHLLGELPEYPGFRTR</sequence>
<feature type="binding site" evidence="14">
    <location>
        <position position="376"/>
    </location>
    <ligand>
        <name>Mn(2+)</name>
        <dbReference type="ChEBI" id="CHEBI:29035"/>
    </ligand>
</feature>
<evidence type="ECO:0000256" key="6">
    <source>
        <dbReference type="ARBA" id="ARBA00022842"/>
    </source>
</evidence>
<keyword evidence="8" id="KW-0411">Iron-sulfur</keyword>
<evidence type="ECO:0000256" key="14">
    <source>
        <dbReference type="HAMAP-Rule" id="MF_01470"/>
    </source>
</evidence>
<dbReference type="NCBIfam" id="TIGR00287">
    <property type="entry name" value="cas1"/>
    <property type="match status" value="1"/>
</dbReference>
<comment type="catalytic activity">
    <reaction evidence="12">
        <text>exonucleolytic cleavage in the 5'- to 3'-direction to yield nucleoside 3'-phosphates.</text>
        <dbReference type="EC" id="3.1.12.1"/>
    </reaction>
</comment>
<comment type="cofactor">
    <cofactor evidence="14">
        <name>Mg(2+)</name>
        <dbReference type="ChEBI" id="CHEBI:18420"/>
    </cofactor>
    <cofactor evidence="14">
        <name>Mn(2+)</name>
        <dbReference type="ChEBI" id="CHEBI:29035"/>
    </cofactor>
</comment>
<dbReference type="GO" id="GO:0004519">
    <property type="term" value="F:endonuclease activity"/>
    <property type="evidence" value="ECO:0007669"/>
    <property type="project" value="UniProtKB-UniRule"/>
</dbReference>
<protein>
    <recommendedName>
        <fullName evidence="14">CRISPR-associated endonuclease Cas1</fullName>
        <ecNumber evidence="14">3.1.-.-</ecNumber>
    </recommendedName>
</protein>
<accession>A0A2W5TA13</accession>
<dbReference type="EC" id="3.1.-.-" evidence="14"/>
<evidence type="ECO:0000256" key="13">
    <source>
        <dbReference type="ARBA" id="ARBA00038592"/>
    </source>
</evidence>
<evidence type="ECO:0000256" key="4">
    <source>
        <dbReference type="ARBA" id="ARBA00022801"/>
    </source>
</evidence>
<dbReference type="GO" id="GO:0046872">
    <property type="term" value="F:metal ion binding"/>
    <property type="evidence" value="ECO:0007669"/>
    <property type="project" value="UniProtKB-UniRule"/>
</dbReference>
<evidence type="ECO:0000256" key="7">
    <source>
        <dbReference type="ARBA" id="ARBA00023004"/>
    </source>
</evidence>
<dbReference type="HAMAP" id="MF_01470">
    <property type="entry name" value="Cas1"/>
    <property type="match status" value="1"/>
</dbReference>
<organism evidence="16 17">
    <name type="scientific">Archangium gephyra</name>
    <dbReference type="NCBI Taxonomy" id="48"/>
    <lineage>
        <taxon>Bacteria</taxon>
        <taxon>Pseudomonadati</taxon>
        <taxon>Myxococcota</taxon>
        <taxon>Myxococcia</taxon>
        <taxon>Myxococcales</taxon>
        <taxon>Cystobacterineae</taxon>
        <taxon>Archangiaceae</taxon>
        <taxon>Archangium</taxon>
    </lineage>
</organism>
<dbReference type="PANTHER" id="PTHR34353">
    <property type="entry name" value="CRISPR-ASSOCIATED ENDONUCLEASE CAS1 1"/>
    <property type="match status" value="1"/>
</dbReference>
<dbReference type="GO" id="GO:0043571">
    <property type="term" value="P:maintenance of CRISPR repeat elements"/>
    <property type="evidence" value="ECO:0007669"/>
    <property type="project" value="UniProtKB-UniRule"/>
</dbReference>
<evidence type="ECO:0000256" key="8">
    <source>
        <dbReference type="ARBA" id="ARBA00023014"/>
    </source>
</evidence>
<dbReference type="Gene3D" id="3.100.10.20">
    <property type="entry name" value="CRISPR-associated endonuclease Cas1, N-terminal domain"/>
    <property type="match status" value="1"/>
</dbReference>
<name>A0A2W5TA13_9BACT</name>
<dbReference type="InterPro" id="IPR013343">
    <property type="entry name" value="CRISPR-assoc_prot_Cas4"/>
</dbReference>
<evidence type="ECO:0000256" key="11">
    <source>
        <dbReference type="ARBA" id="ARBA00023211"/>
    </source>
</evidence>
<keyword evidence="5" id="KW-0269">Exonuclease</keyword>
<feature type="binding site" evidence="14">
    <location>
        <position position="462"/>
    </location>
    <ligand>
        <name>Mn(2+)</name>
        <dbReference type="ChEBI" id="CHEBI:29035"/>
    </ligand>
</feature>
<keyword evidence="10 14" id="KW-0238">DNA-binding</keyword>
<dbReference type="InterPro" id="IPR042206">
    <property type="entry name" value="CRISPR-assoc_Cas1_C"/>
</dbReference>